<protein>
    <submittedName>
        <fullName evidence="7">RDD family protein</fullName>
    </submittedName>
</protein>
<feature type="transmembrane region" description="Helical" evidence="5">
    <location>
        <begin position="126"/>
        <end position="147"/>
    </location>
</feature>
<dbReference type="RefSeq" id="WP_121689237.1">
    <property type="nucleotide sequence ID" value="NZ_RCUY01000014.1"/>
</dbReference>
<keyword evidence="4 5" id="KW-0472">Membrane</keyword>
<keyword evidence="8" id="KW-1185">Reference proteome</keyword>
<evidence type="ECO:0000256" key="4">
    <source>
        <dbReference type="ARBA" id="ARBA00023136"/>
    </source>
</evidence>
<dbReference type="OrthoDB" id="9787732at2"/>
<dbReference type="GO" id="GO:0016020">
    <property type="term" value="C:membrane"/>
    <property type="evidence" value="ECO:0007669"/>
    <property type="project" value="UniProtKB-SubCell"/>
</dbReference>
<dbReference type="Pfam" id="PF06271">
    <property type="entry name" value="RDD"/>
    <property type="match status" value="1"/>
</dbReference>
<evidence type="ECO:0000256" key="3">
    <source>
        <dbReference type="ARBA" id="ARBA00022989"/>
    </source>
</evidence>
<evidence type="ECO:0000256" key="1">
    <source>
        <dbReference type="ARBA" id="ARBA00004141"/>
    </source>
</evidence>
<evidence type="ECO:0000256" key="2">
    <source>
        <dbReference type="ARBA" id="ARBA00022692"/>
    </source>
</evidence>
<dbReference type="Proteomes" id="UP000269438">
    <property type="component" value="Unassembled WGS sequence"/>
</dbReference>
<comment type="caution">
    <text evidence="7">The sequence shown here is derived from an EMBL/GenBank/DDBJ whole genome shotgun (WGS) entry which is preliminary data.</text>
</comment>
<proteinExistence type="predicted"/>
<keyword evidence="2 5" id="KW-0812">Transmembrane</keyword>
<keyword evidence="3 5" id="KW-1133">Transmembrane helix</keyword>
<dbReference type="PANTHER" id="PTHR38480">
    <property type="entry name" value="SLR0254 PROTEIN"/>
    <property type="match status" value="1"/>
</dbReference>
<dbReference type="InterPro" id="IPR010432">
    <property type="entry name" value="RDD"/>
</dbReference>
<accession>A0A3L7AHU9</accession>
<dbReference type="PANTHER" id="PTHR38480:SF1">
    <property type="entry name" value="SLR0254 PROTEIN"/>
    <property type="match status" value="1"/>
</dbReference>
<sequence>MTATFSPIAVGDSTENELITGEAVVLEVRHTSFLLRAAGALIDGLVTVIFIIGCFMLLGMLSTMIDMDAAIGQALSVAVVATGLVILPATVETLTRGRSVGRFTVGARIVRNDGGAISFRHALTRALVGVLELYLTLGGLAATVGLLNNRSRRLGDLLAGTYSQHERVPQIRRFIRPMPPELYGWAQIVDVAKLPEPLARRISQFLAQADRFTPESRFRVASELAAEVAPFTSPLPRVHPETLLVGVAAIRRDRDARALQARGRRLDALAPALMGTPHDFPQR</sequence>
<comment type="subcellular location">
    <subcellularLocation>
        <location evidence="1">Membrane</location>
        <topology evidence="1">Multi-pass membrane protein</topology>
    </subcellularLocation>
</comment>
<dbReference type="AlphaFoldDB" id="A0A3L7AHU9"/>
<feature type="transmembrane region" description="Helical" evidence="5">
    <location>
        <begin position="33"/>
        <end position="58"/>
    </location>
</feature>
<evidence type="ECO:0000259" key="6">
    <source>
        <dbReference type="Pfam" id="PF06271"/>
    </source>
</evidence>
<evidence type="ECO:0000313" key="8">
    <source>
        <dbReference type="Proteomes" id="UP000269438"/>
    </source>
</evidence>
<feature type="domain" description="RDD" evidence="6">
    <location>
        <begin position="34"/>
        <end position="160"/>
    </location>
</feature>
<name>A0A3L7AHU9_9MICO</name>
<reference evidence="7 8" key="1">
    <citation type="submission" date="2018-10" db="EMBL/GenBank/DDBJ databases">
        <authorList>
            <person name="Li J."/>
        </authorList>
    </citation>
    <scope>NUCLEOTIDE SEQUENCE [LARGE SCALE GENOMIC DNA]</scope>
    <source>
        <strain evidence="7 8">JCM 11654</strain>
    </source>
</reference>
<gene>
    <name evidence="7" type="ORF">D9V34_14650</name>
</gene>
<evidence type="ECO:0000313" key="7">
    <source>
        <dbReference type="EMBL" id="RLP79787.1"/>
    </source>
</evidence>
<evidence type="ECO:0000256" key="5">
    <source>
        <dbReference type="SAM" id="Phobius"/>
    </source>
</evidence>
<organism evidence="7 8">
    <name type="scientific">Mycetocola lacteus</name>
    <dbReference type="NCBI Taxonomy" id="76637"/>
    <lineage>
        <taxon>Bacteria</taxon>
        <taxon>Bacillati</taxon>
        <taxon>Actinomycetota</taxon>
        <taxon>Actinomycetes</taxon>
        <taxon>Micrococcales</taxon>
        <taxon>Microbacteriaceae</taxon>
        <taxon>Mycetocola</taxon>
    </lineage>
</organism>
<dbReference type="EMBL" id="RCUY01000014">
    <property type="protein sequence ID" value="RLP79787.1"/>
    <property type="molecule type" value="Genomic_DNA"/>
</dbReference>
<feature type="transmembrane region" description="Helical" evidence="5">
    <location>
        <begin position="70"/>
        <end position="91"/>
    </location>
</feature>